<evidence type="ECO:0000313" key="4">
    <source>
        <dbReference type="Proteomes" id="UP000249046"/>
    </source>
</evidence>
<dbReference type="SUPFAM" id="SSF55961">
    <property type="entry name" value="Bet v1-like"/>
    <property type="match status" value="1"/>
</dbReference>
<dbReference type="InterPro" id="IPR023393">
    <property type="entry name" value="START-like_dom_sf"/>
</dbReference>
<feature type="transmembrane region" description="Helical" evidence="2">
    <location>
        <begin position="44"/>
        <end position="65"/>
    </location>
</feature>
<evidence type="ECO:0000313" key="3">
    <source>
        <dbReference type="EMBL" id="PZQ09786.1"/>
    </source>
</evidence>
<evidence type="ECO:0000256" key="2">
    <source>
        <dbReference type="SAM" id="Phobius"/>
    </source>
</evidence>
<dbReference type="Gene3D" id="3.20.80.10">
    <property type="entry name" value="Regulatory factor, effector binding domain"/>
    <property type="match status" value="1"/>
</dbReference>
<reference evidence="3 4" key="1">
    <citation type="submission" date="2017-08" db="EMBL/GenBank/DDBJ databases">
        <title>Infants hospitalized years apart are colonized by the same room-sourced microbial strains.</title>
        <authorList>
            <person name="Brooks B."/>
            <person name="Olm M.R."/>
            <person name="Firek B.A."/>
            <person name="Baker R."/>
            <person name="Thomas B.C."/>
            <person name="Morowitz M.J."/>
            <person name="Banfield J.F."/>
        </authorList>
    </citation>
    <scope>NUCLEOTIDE SEQUENCE [LARGE SCALE GENOMIC DNA]</scope>
    <source>
        <strain evidence="3">S2_005_003_R2_42</strain>
    </source>
</reference>
<organism evidence="3 4">
    <name type="scientific">Rhodanobacter denitrificans</name>
    <dbReference type="NCBI Taxonomy" id="666685"/>
    <lineage>
        <taxon>Bacteria</taxon>
        <taxon>Pseudomonadati</taxon>
        <taxon>Pseudomonadota</taxon>
        <taxon>Gammaproteobacteria</taxon>
        <taxon>Lysobacterales</taxon>
        <taxon>Rhodanobacteraceae</taxon>
        <taxon>Rhodanobacter</taxon>
    </lineage>
</organism>
<accession>A0A2W5JY86</accession>
<dbReference type="EMBL" id="QFPO01000024">
    <property type="protein sequence ID" value="PZQ09786.1"/>
    <property type="molecule type" value="Genomic_DNA"/>
</dbReference>
<keyword evidence="2" id="KW-0472">Membrane</keyword>
<keyword evidence="2" id="KW-1133">Transmembrane helix</keyword>
<name>A0A2W5JY86_9GAMM</name>
<protein>
    <submittedName>
        <fullName evidence="3">Polyketide cyclase</fullName>
    </submittedName>
</protein>
<proteinExistence type="predicted"/>
<keyword evidence="2" id="KW-0812">Transmembrane</keyword>
<dbReference type="InterPro" id="IPR011256">
    <property type="entry name" value="Reg_factor_effector_dom_sf"/>
</dbReference>
<dbReference type="AlphaFoldDB" id="A0A2W5JY86"/>
<dbReference type="Proteomes" id="UP000249046">
    <property type="component" value="Unassembled WGS sequence"/>
</dbReference>
<dbReference type="Gene3D" id="3.30.530.20">
    <property type="match status" value="1"/>
</dbReference>
<sequence length="436" mass="47574">MRARVGASTPAPAQPADEFRGRPAWLRGSLTSSTFWRVPGMIRVLEILVSILIVFLLAVVIGVFLPDSGHIERSVEVSNPVRQVYDSVNNFRRFPQWSALRANDPQITFERSGPESGVGARIAWKSEVEKIGDGALTIASSEPDSEVKMALDNDWSGTDKVYTITLTPSTNGRTVTIKWSYDVKYGWNLLWRYAGLYIHGTPDRLVQDSLGNLSNTLATFPNADYRDQAIEVVDVQSRPLLLIRAKVPRSLDEIAIATDEAVAKIDAVIQKAGLQKAGPLTTITTNWGAENYVFDIAVPVSSDTFTLDGKEFKITAAPETAAAAEDADESADTTGEGGTGEKVYQPGELDERGYLVVTDTIRGTLSYGGKALSTDYTGNPAALPLLRLMERAYAETHGYAYSEMGTGRPYDETISDPATTPQDEQVLKVYLPVTIE</sequence>
<gene>
    <name evidence="3" type="ORF">DI564_17065</name>
</gene>
<comment type="caution">
    <text evidence="3">The sequence shown here is derived from an EMBL/GenBank/DDBJ whole genome shotgun (WGS) entry which is preliminary data.</text>
</comment>
<feature type="region of interest" description="Disordered" evidence="1">
    <location>
        <begin position="319"/>
        <end position="345"/>
    </location>
</feature>
<evidence type="ECO:0000256" key="1">
    <source>
        <dbReference type="SAM" id="MobiDB-lite"/>
    </source>
</evidence>